<dbReference type="Proteomes" id="UP000284120">
    <property type="component" value="Unassembled WGS sequence"/>
</dbReference>
<organism evidence="1 2">
    <name type="scientific">Pedobacter chitinilyticus</name>
    <dbReference type="NCBI Taxonomy" id="2233776"/>
    <lineage>
        <taxon>Bacteria</taxon>
        <taxon>Pseudomonadati</taxon>
        <taxon>Bacteroidota</taxon>
        <taxon>Sphingobacteriia</taxon>
        <taxon>Sphingobacteriales</taxon>
        <taxon>Sphingobacteriaceae</taxon>
        <taxon>Pedobacter</taxon>
    </lineage>
</organism>
<name>A0A443Z068_9SPHI</name>
<comment type="caution">
    <text evidence="1">The sequence shown here is derived from an EMBL/GenBank/DDBJ whole genome shotgun (WGS) entry which is preliminary data.</text>
</comment>
<reference evidence="1 2" key="1">
    <citation type="submission" date="2018-06" db="EMBL/GenBank/DDBJ databases">
        <title>Pedobacter endophyticus sp. nov., an endophytic bacterium isolated from a leaf of Triticum aestivum.</title>
        <authorList>
            <person name="Zhang L."/>
        </authorList>
    </citation>
    <scope>NUCLEOTIDE SEQUENCE [LARGE SCALE GENOMIC DNA]</scope>
    <source>
        <strain evidence="1 2">CM134L-2</strain>
    </source>
</reference>
<dbReference type="RefSeq" id="WP_113645451.1">
    <property type="nucleotide sequence ID" value="NZ_QMHN01000001.1"/>
</dbReference>
<accession>A0A443Z068</accession>
<dbReference type="AlphaFoldDB" id="A0A443Z068"/>
<evidence type="ECO:0000313" key="1">
    <source>
        <dbReference type="EMBL" id="RWU09953.1"/>
    </source>
</evidence>
<sequence length="227" mass="26214">MGISKEIKKKVIEDWQNALPQLSLYAQDKLYKVTGSIVVGLELIKLPRTAAYRPHFVIYPLWKKDLKSSLDYPILLKEYYNKKGLQYSIPYERHNVFFNDVLDSIKKQSPLPFEGDIDSKKLMSVLDEYSKTLPLSAAPNSYLQAVLQEAKLKIALSISSEEAQNVLEQINKKSWDIKSFNMWNIDMNKWLQSLKDTITNRGEFLKQTEANKQDKKIAKLHSSELTA</sequence>
<protein>
    <submittedName>
        <fullName evidence="1">Uncharacterized protein</fullName>
    </submittedName>
</protein>
<proteinExistence type="predicted"/>
<dbReference type="EMBL" id="SAYW01000001">
    <property type="protein sequence ID" value="RWU09953.1"/>
    <property type="molecule type" value="Genomic_DNA"/>
</dbReference>
<dbReference type="OrthoDB" id="1028464at2"/>
<keyword evidence="2" id="KW-1185">Reference proteome</keyword>
<evidence type="ECO:0000313" key="2">
    <source>
        <dbReference type="Proteomes" id="UP000284120"/>
    </source>
</evidence>
<gene>
    <name evidence="1" type="ORF">DPV69_00985</name>
</gene>